<feature type="compositionally biased region" description="Polar residues" evidence="1">
    <location>
        <begin position="901"/>
        <end position="914"/>
    </location>
</feature>
<keyword evidence="4" id="KW-1185">Reference proteome</keyword>
<dbReference type="InParanoid" id="K3X6N7"/>
<dbReference type="EMBL" id="GL376581">
    <property type="status" value="NOT_ANNOTATED_CDS"/>
    <property type="molecule type" value="Genomic_DNA"/>
</dbReference>
<dbReference type="SMART" id="SM00233">
    <property type="entry name" value="PH"/>
    <property type="match status" value="7"/>
</dbReference>
<dbReference type="PANTHER" id="PTHR14336">
    <property type="entry name" value="TANDEM PH DOMAIN CONTAINING PROTEIN"/>
    <property type="match status" value="1"/>
</dbReference>
<feature type="domain" description="PH" evidence="2">
    <location>
        <begin position="937"/>
        <end position="1027"/>
    </location>
</feature>
<feature type="domain" description="PH" evidence="2">
    <location>
        <begin position="492"/>
        <end position="582"/>
    </location>
</feature>
<feature type="domain" description="PH" evidence="2">
    <location>
        <begin position="6"/>
        <end position="97"/>
    </location>
</feature>
<reference evidence="4" key="2">
    <citation type="submission" date="2010-04" db="EMBL/GenBank/DDBJ databases">
        <authorList>
            <person name="Buell R."/>
            <person name="Hamilton J."/>
            <person name="Hostetler J."/>
        </authorList>
    </citation>
    <scope>NUCLEOTIDE SEQUENCE [LARGE SCALE GENOMIC DNA]</scope>
    <source>
        <strain evidence="4">DAOM:BR144</strain>
    </source>
</reference>
<reference evidence="3" key="3">
    <citation type="submission" date="2015-02" db="UniProtKB">
        <authorList>
            <consortium name="EnsemblProtists"/>
        </authorList>
    </citation>
    <scope>IDENTIFICATION</scope>
    <source>
        <strain evidence="3">DAOM BR144</strain>
    </source>
</reference>
<name>K3X6N7_GLOUD</name>
<feature type="domain" description="PH" evidence="2">
    <location>
        <begin position="193"/>
        <end position="285"/>
    </location>
</feature>
<feature type="region of interest" description="Disordered" evidence="1">
    <location>
        <begin position="286"/>
        <end position="310"/>
    </location>
</feature>
<dbReference type="eggNOG" id="ENOG502S0NV">
    <property type="taxonomic scope" value="Eukaryota"/>
</dbReference>
<dbReference type="SUPFAM" id="SSF50729">
    <property type="entry name" value="PH domain-like"/>
    <property type="match status" value="7"/>
</dbReference>
<dbReference type="HOGENOM" id="CLU_290274_0_0_1"/>
<feature type="domain" description="PH" evidence="2">
    <location>
        <begin position="609"/>
        <end position="699"/>
    </location>
</feature>
<dbReference type="InterPro" id="IPR001849">
    <property type="entry name" value="PH_domain"/>
</dbReference>
<dbReference type="VEuPathDB" id="FungiDB:PYU1_G012859"/>
<dbReference type="PROSITE" id="PS50003">
    <property type="entry name" value="PH_DOMAIN"/>
    <property type="match status" value="7"/>
</dbReference>
<feature type="region of interest" description="Disordered" evidence="1">
    <location>
        <begin position="780"/>
        <end position="803"/>
    </location>
</feature>
<feature type="compositionally biased region" description="Low complexity" evidence="1">
    <location>
        <begin position="143"/>
        <end position="157"/>
    </location>
</feature>
<feature type="region of interest" description="Disordered" evidence="1">
    <location>
        <begin position="1029"/>
        <end position="1062"/>
    </location>
</feature>
<reference evidence="4" key="1">
    <citation type="journal article" date="2010" name="Genome Biol.">
        <title>Genome sequence of the necrotrophic plant pathogen Pythium ultimum reveals original pathogenicity mechanisms and effector repertoire.</title>
        <authorList>
            <person name="Levesque C.A."/>
            <person name="Brouwer H."/>
            <person name="Cano L."/>
            <person name="Hamilton J.P."/>
            <person name="Holt C."/>
            <person name="Huitema E."/>
            <person name="Raffaele S."/>
            <person name="Robideau G.P."/>
            <person name="Thines M."/>
            <person name="Win J."/>
            <person name="Zerillo M.M."/>
            <person name="Beakes G.W."/>
            <person name="Boore J.L."/>
            <person name="Busam D."/>
            <person name="Dumas B."/>
            <person name="Ferriera S."/>
            <person name="Fuerstenberg S.I."/>
            <person name="Gachon C.M."/>
            <person name="Gaulin E."/>
            <person name="Govers F."/>
            <person name="Grenville-Briggs L."/>
            <person name="Horner N."/>
            <person name="Hostetler J."/>
            <person name="Jiang R.H."/>
            <person name="Johnson J."/>
            <person name="Krajaejun T."/>
            <person name="Lin H."/>
            <person name="Meijer H.J."/>
            <person name="Moore B."/>
            <person name="Morris P."/>
            <person name="Phuntmart V."/>
            <person name="Puiu D."/>
            <person name="Shetty J."/>
            <person name="Stajich J.E."/>
            <person name="Tripathy S."/>
            <person name="Wawra S."/>
            <person name="van West P."/>
            <person name="Whitty B.R."/>
            <person name="Coutinho P.M."/>
            <person name="Henrissat B."/>
            <person name="Martin F."/>
            <person name="Thomas P.D."/>
            <person name="Tyler B.M."/>
            <person name="De Vries R.P."/>
            <person name="Kamoun S."/>
            <person name="Yandell M."/>
            <person name="Tisserat N."/>
            <person name="Buell C.R."/>
        </authorList>
    </citation>
    <scope>NUCLEOTIDE SEQUENCE</scope>
    <source>
        <strain evidence="4">DAOM:BR144</strain>
    </source>
</reference>
<evidence type="ECO:0000313" key="3">
    <source>
        <dbReference type="EnsemblProtists" id="PYU1_T012886"/>
    </source>
</evidence>
<dbReference type="Pfam" id="PF00169">
    <property type="entry name" value="PH"/>
    <property type="match status" value="7"/>
</dbReference>
<dbReference type="OMA" id="GDLRPFC"/>
<feature type="region of interest" description="Disordered" evidence="1">
    <location>
        <begin position="901"/>
        <end position="927"/>
    </location>
</feature>
<dbReference type="AlphaFoldDB" id="K3X6N7"/>
<feature type="domain" description="PH" evidence="2">
    <location>
        <begin position="356"/>
        <end position="446"/>
    </location>
</feature>
<dbReference type="InterPro" id="IPR011993">
    <property type="entry name" value="PH-like_dom_sf"/>
</dbReference>
<dbReference type="InterPro" id="IPR051707">
    <property type="entry name" value="PI-Interact_SigTrans_Reg"/>
</dbReference>
<sequence>MVARGDGEFSGWGSKQGSKVKTWKTRFFVLRGTDLAYFSGTDEKGRLRVVDVDFAPDLPNGLLVRGEKKGKVQTLKMKTATADESKLWFAKLKHAVAVADEVGDAGGVHRTLSYRTRSASGLRAGSIGTGNANTSMAADPYPQQQQHSQQQAQLPRQMSVYPAAAASVPTWTSAPPPLGSKASSYEKSASEQRIRKKGWLLKEGKRMKNWKKRFVVLRGNVLSYYADETPSSPPLGSLVIRQVETNFTTPFTLDVHTEGGRILRIAADSLDDIEAWDLVLSQAVSGDSSDNQEMDSRTTASLSSASSYDRLPSYENQSSIIEDLFASTLGNEYPPASYDVTKQQQRHHTLPSSASSQTCEGWLLKQGHKSKRWKRRYFTLNNDMLEYRHEPQDVPNEDEIIVDVDFDASNDGWIHIELDSGRTITVRAESHEEFMRWAVVLGELVGKPHEVEDASPMSESSAMLVQYREDASPVKMDLVKAPPSLSPSIVKPEVKYGWLLKQGHLIRSWKQRYFVLHGDSLQYFENIDKPPRGGGIVVHVLRDTVDQNCLDVHLANGRVLKISADARDDLNSWYDALQNASKLGAEATEDQENQVEETNLDNSGNRLGRLGQEGWLLKKGQNFKTWKQRYFVLERSRLMYYDDEGGELLGSGVVFEVSVGEARPFCIDVRFQNGRLLEVVAPDETQFAQWLKALQTSSNLTESFLSQHDECQQENAVFDDEFDLDFADDGENYEDDLDFGNQYDNDEDARKDDSGYATWEAAMENKPEWDRADSWDSALGDEVDESAGGEEQSQASESHNTPTMLADQSNCHGWLNKQGGTIKTWKRRYFSLHGTTLRYFKRETGSMLRSFTISHVEKQPQVALGLEVMTTSGRKLMLTAESKEDYGRWLRALQASISAESSVPKSPTAPVQQQHDADAGGRASNVSATVNNDGKIITSYSGWLEKEGQRFKTWKKRYFTYKKGALIYYGEIGGVAHGHGIVTNVRVDDAKPFTLSVSLEGDRILRVSAASSDEVETWLRVLSSTLPSPVETSRASEQRPSATSSPASRESADPQVVSRGEAREQIASNRLDASDYLANDTISNESFVRINDGYVDPSVRVQTSFNTGRRSFKGELNFSGAPEEHVVAVDTKKTEFVRMESEDNLEYYRKLMAENEAEQERRAGEKDDGANSINSCAACCVLM</sequence>
<evidence type="ECO:0000256" key="1">
    <source>
        <dbReference type="SAM" id="MobiDB-lite"/>
    </source>
</evidence>
<accession>K3X6N7</accession>
<protein>
    <recommendedName>
        <fullName evidence="2">PH domain-containing protein</fullName>
    </recommendedName>
</protein>
<evidence type="ECO:0000313" key="4">
    <source>
        <dbReference type="Proteomes" id="UP000019132"/>
    </source>
</evidence>
<proteinExistence type="predicted"/>
<feature type="region of interest" description="Disordered" evidence="1">
    <location>
        <begin position="123"/>
        <end position="157"/>
    </location>
</feature>
<feature type="domain" description="PH" evidence="2">
    <location>
        <begin position="808"/>
        <end position="898"/>
    </location>
</feature>
<evidence type="ECO:0000259" key="2">
    <source>
        <dbReference type="PROSITE" id="PS50003"/>
    </source>
</evidence>
<dbReference type="Gene3D" id="2.30.29.30">
    <property type="entry name" value="Pleckstrin-homology domain (PH domain)/Phosphotyrosine-binding domain (PTB)"/>
    <property type="match status" value="7"/>
</dbReference>
<feature type="compositionally biased region" description="Low complexity" evidence="1">
    <location>
        <begin position="297"/>
        <end position="310"/>
    </location>
</feature>
<feature type="compositionally biased region" description="Polar residues" evidence="1">
    <location>
        <begin position="791"/>
        <end position="803"/>
    </location>
</feature>
<dbReference type="EnsemblProtists" id="PYU1_T012886">
    <property type="protein sequence ID" value="PYU1_T012886"/>
    <property type="gene ID" value="PYU1_G012859"/>
</dbReference>
<organism evidence="3 4">
    <name type="scientific">Globisporangium ultimum (strain ATCC 200006 / CBS 805.95 / DAOM BR144)</name>
    <name type="common">Pythium ultimum</name>
    <dbReference type="NCBI Taxonomy" id="431595"/>
    <lineage>
        <taxon>Eukaryota</taxon>
        <taxon>Sar</taxon>
        <taxon>Stramenopiles</taxon>
        <taxon>Oomycota</taxon>
        <taxon>Peronosporomycetes</taxon>
        <taxon>Pythiales</taxon>
        <taxon>Pythiaceae</taxon>
        <taxon>Globisporangium</taxon>
    </lineage>
</organism>
<feature type="compositionally biased region" description="Polar residues" evidence="1">
    <location>
        <begin position="1029"/>
        <end position="1048"/>
    </location>
</feature>
<dbReference type="CDD" id="cd00821">
    <property type="entry name" value="PH"/>
    <property type="match status" value="2"/>
</dbReference>
<dbReference type="Proteomes" id="UP000019132">
    <property type="component" value="Unassembled WGS sequence"/>
</dbReference>